<accession>A0A1A8W4M1</accession>
<organism evidence="2 3">
    <name type="scientific">Plasmodium ovale curtisi</name>
    <dbReference type="NCBI Taxonomy" id="864141"/>
    <lineage>
        <taxon>Eukaryota</taxon>
        <taxon>Sar</taxon>
        <taxon>Alveolata</taxon>
        <taxon>Apicomplexa</taxon>
        <taxon>Aconoidasida</taxon>
        <taxon>Haemosporida</taxon>
        <taxon>Plasmodiidae</taxon>
        <taxon>Plasmodium</taxon>
        <taxon>Plasmodium (Plasmodium)</taxon>
    </lineage>
</organism>
<evidence type="ECO:0000256" key="1">
    <source>
        <dbReference type="SAM" id="MobiDB-lite"/>
    </source>
</evidence>
<dbReference type="Proteomes" id="UP000078560">
    <property type="component" value="Unassembled WGS sequence"/>
</dbReference>
<dbReference type="AlphaFoldDB" id="A0A1A8W4M1"/>
<feature type="region of interest" description="Disordered" evidence="1">
    <location>
        <begin position="75"/>
        <end position="101"/>
    </location>
</feature>
<protein>
    <submittedName>
        <fullName evidence="2">Uncharacterized protein</fullName>
    </submittedName>
</protein>
<gene>
    <name evidence="2" type="ORF">POVCU2_0045010</name>
</gene>
<name>A0A1A8W4M1_PLAOA</name>
<evidence type="ECO:0000313" key="2">
    <source>
        <dbReference type="EMBL" id="SBS87881.1"/>
    </source>
</evidence>
<evidence type="ECO:0000313" key="3">
    <source>
        <dbReference type="Proteomes" id="UP000078560"/>
    </source>
</evidence>
<sequence>MDNNLFMIPNGDEQMWISFFHEVKEKITAKRGNDKKERKKMIGIYDCAKRSGNTTAQKDREIRLRKKIGKYDYAKRSGNTTTQKDQEIRLRKKIGKYHGTK</sequence>
<reference evidence="3" key="1">
    <citation type="submission" date="2016-05" db="EMBL/GenBank/DDBJ databases">
        <authorList>
            <person name="Naeem Raeece"/>
        </authorList>
    </citation>
    <scope>NUCLEOTIDE SEQUENCE [LARGE SCALE GENOMIC DNA]</scope>
</reference>
<proteinExistence type="predicted"/>
<feature type="compositionally biased region" description="Basic residues" evidence="1">
    <location>
        <begin position="90"/>
        <end position="101"/>
    </location>
</feature>
<dbReference type="EMBL" id="FLQU01000603">
    <property type="protein sequence ID" value="SBS87881.1"/>
    <property type="molecule type" value="Genomic_DNA"/>
</dbReference>